<keyword evidence="1" id="KW-1133">Transmembrane helix</keyword>
<proteinExistence type="predicted"/>
<evidence type="ECO:0008006" key="3">
    <source>
        <dbReference type="Google" id="ProtNLM"/>
    </source>
</evidence>
<gene>
    <name evidence="2" type="ORF">MNBD_NITROSPIRAE01-795</name>
</gene>
<evidence type="ECO:0000256" key="1">
    <source>
        <dbReference type="SAM" id="Phobius"/>
    </source>
</evidence>
<keyword evidence="1" id="KW-0812">Transmembrane</keyword>
<dbReference type="Gene3D" id="3.30.700.10">
    <property type="entry name" value="Glycoprotein, Type 4 Pilin"/>
    <property type="match status" value="1"/>
</dbReference>
<sequence>MVFYLRNGRSGVNKEMAKPWKKQSITIGIVLIIAGLLLGTQVPVLRQNFREIKRADAKRDAAVIALAVFKLYEDVGEWPSTDQDGPTPSPGVDRLFSAPGHVPKMSGPSAGPGAINWGKTEHAKALSDFLFFNNPDDDSGKINHSQHNQDYATTGEKRWRGPYLETPEIRDPWGQSYVINARYFPGNPRYKKGIKHRVYILSAGPNKMWETPFDDARGDGKDAVLGDDIGVMITSR</sequence>
<name>A0A3B1CVL5_9ZZZZ</name>
<accession>A0A3B1CVL5</accession>
<keyword evidence="1" id="KW-0472">Membrane</keyword>
<dbReference type="InterPro" id="IPR045584">
    <property type="entry name" value="Pilin-like"/>
</dbReference>
<dbReference type="SUPFAM" id="SSF54523">
    <property type="entry name" value="Pili subunits"/>
    <property type="match status" value="1"/>
</dbReference>
<dbReference type="EMBL" id="UOGF01000040">
    <property type="protein sequence ID" value="VAX28623.1"/>
    <property type="molecule type" value="Genomic_DNA"/>
</dbReference>
<protein>
    <recommendedName>
        <fullName evidence="3">Type II secretion system protein GspG C-terminal domain-containing protein</fullName>
    </recommendedName>
</protein>
<evidence type="ECO:0000313" key="2">
    <source>
        <dbReference type="EMBL" id="VAX28623.1"/>
    </source>
</evidence>
<reference evidence="2" key="1">
    <citation type="submission" date="2018-06" db="EMBL/GenBank/DDBJ databases">
        <authorList>
            <person name="Zhirakovskaya E."/>
        </authorList>
    </citation>
    <scope>NUCLEOTIDE SEQUENCE</scope>
</reference>
<feature type="transmembrane region" description="Helical" evidence="1">
    <location>
        <begin position="25"/>
        <end position="45"/>
    </location>
</feature>
<organism evidence="2">
    <name type="scientific">hydrothermal vent metagenome</name>
    <dbReference type="NCBI Taxonomy" id="652676"/>
    <lineage>
        <taxon>unclassified sequences</taxon>
        <taxon>metagenomes</taxon>
        <taxon>ecological metagenomes</taxon>
    </lineage>
</organism>
<dbReference type="AlphaFoldDB" id="A0A3B1CVL5"/>